<protein>
    <submittedName>
        <fullName evidence="1">Uncharacterized protein</fullName>
    </submittedName>
</protein>
<gene>
    <name evidence="1" type="ORF">FA95DRAFT_1566335</name>
</gene>
<organism evidence="1 2">
    <name type="scientific">Auriscalpium vulgare</name>
    <dbReference type="NCBI Taxonomy" id="40419"/>
    <lineage>
        <taxon>Eukaryota</taxon>
        <taxon>Fungi</taxon>
        <taxon>Dikarya</taxon>
        <taxon>Basidiomycota</taxon>
        <taxon>Agaricomycotina</taxon>
        <taxon>Agaricomycetes</taxon>
        <taxon>Russulales</taxon>
        <taxon>Auriscalpiaceae</taxon>
        <taxon>Auriscalpium</taxon>
    </lineage>
</organism>
<evidence type="ECO:0000313" key="1">
    <source>
        <dbReference type="EMBL" id="KAI0040525.1"/>
    </source>
</evidence>
<keyword evidence="2" id="KW-1185">Reference proteome</keyword>
<name>A0ACB8R8S9_9AGAM</name>
<reference evidence="1" key="1">
    <citation type="submission" date="2021-02" db="EMBL/GenBank/DDBJ databases">
        <authorList>
            <consortium name="DOE Joint Genome Institute"/>
            <person name="Ahrendt S."/>
            <person name="Looney B.P."/>
            <person name="Miyauchi S."/>
            <person name="Morin E."/>
            <person name="Drula E."/>
            <person name="Courty P.E."/>
            <person name="Chicoki N."/>
            <person name="Fauchery L."/>
            <person name="Kohler A."/>
            <person name="Kuo A."/>
            <person name="Labutti K."/>
            <person name="Pangilinan J."/>
            <person name="Lipzen A."/>
            <person name="Riley R."/>
            <person name="Andreopoulos W."/>
            <person name="He G."/>
            <person name="Johnson J."/>
            <person name="Barry K.W."/>
            <person name="Grigoriev I.V."/>
            <person name="Nagy L."/>
            <person name="Hibbett D."/>
            <person name="Henrissat B."/>
            <person name="Matheny P.B."/>
            <person name="Labbe J."/>
            <person name="Martin F."/>
        </authorList>
    </citation>
    <scope>NUCLEOTIDE SEQUENCE</scope>
    <source>
        <strain evidence="1">FP105234-sp</strain>
    </source>
</reference>
<comment type="caution">
    <text evidence="1">The sequence shown here is derived from an EMBL/GenBank/DDBJ whole genome shotgun (WGS) entry which is preliminary data.</text>
</comment>
<reference evidence="1" key="2">
    <citation type="journal article" date="2022" name="New Phytol.">
        <title>Evolutionary transition to the ectomycorrhizal habit in the genomes of a hyperdiverse lineage of mushroom-forming fungi.</title>
        <authorList>
            <person name="Looney B."/>
            <person name="Miyauchi S."/>
            <person name="Morin E."/>
            <person name="Drula E."/>
            <person name="Courty P.E."/>
            <person name="Kohler A."/>
            <person name="Kuo A."/>
            <person name="LaButti K."/>
            <person name="Pangilinan J."/>
            <person name="Lipzen A."/>
            <person name="Riley R."/>
            <person name="Andreopoulos W."/>
            <person name="He G."/>
            <person name="Johnson J."/>
            <person name="Nolan M."/>
            <person name="Tritt A."/>
            <person name="Barry K.W."/>
            <person name="Grigoriev I.V."/>
            <person name="Nagy L.G."/>
            <person name="Hibbett D."/>
            <person name="Henrissat B."/>
            <person name="Matheny P.B."/>
            <person name="Labbe J."/>
            <person name="Martin F.M."/>
        </authorList>
    </citation>
    <scope>NUCLEOTIDE SEQUENCE</scope>
    <source>
        <strain evidence="1">FP105234-sp</strain>
    </source>
</reference>
<evidence type="ECO:0000313" key="2">
    <source>
        <dbReference type="Proteomes" id="UP000814033"/>
    </source>
</evidence>
<dbReference type="EMBL" id="MU276189">
    <property type="protein sequence ID" value="KAI0040525.1"/>
    <property type="molecule type" value="Genomic_DNA"/>
</dbReference>
<proteinExistence type="predicted"/>
<dbReference type="Proteomes" id="UP000814033">
    <property type="component" value="Unassembled WGS sequence"/>
</dbReference>
<accession>A0ACB8R8S9</accession>
<sequence length="362" mass="40762">MPELPIEIRTLIAHEVSSADDLRQLRAVDRHFCAVASPAAFRIARATNRIESARRLVSLLESNLSQHVREVVYRDSAVEEDGKAIDIEDSDNDTQPAAPYYGSDSEDDEDDYTRGLDPYYGPEIVEPLVRAFALAAELPGLTSLCFTFHTKHPHTFSRCGNAQYNDIPPKCDPLPLHDELLKTIGAAAPHLRSLTLVNLTPIALKVYESREFHAALSSLSHLRISVAPSVRSPHAHLYMYCHWRDTVNKSILPHLKNVVSLTLGTSVLEADCPIAWKRVSFPRLKRLSLEIDVASSIMDDEAREEFVSRHSRLEWIDVLGWKSRDECVRIRKYQSSDSPDNGAHEGTEAVTYLQNMDVQHSF</sequence>